<keyword evidence="3" id="KW-1185">Reference proteome</keyword>
<dbReference type="Proteomes" id="UP000293142">
    <property type="component" value="Unassembled WGS sequence"/>
</dbReference>
<feature type="region of interest" description="Disordered" evidence="1">
    <location>
        <begin position="56"/>
        <end position="118"/>
    </location>
</feature>
<protein>
    <submittedName>
        <fullName evidence="2">Uncharacterized protein</fullName>
    </submittedName>
</protein>
<feature type="compositionally biased region" description="Low complexity" evidence="1">
    <location>
        <begin position="69"/>
        <end position="84"/>
    </location>
</feature>
<name>A0A4Q9DSC1_9BACL</name>
<dbReference type="EMBL" id="SIRE01000006">
    <property type="protein sequence ID" value="TBL79777.1"/>
    <property type="molecule type" value="Genomic_DNA"/>
</dbReference>
<dbReference type="OrthoDB" id="2614893at2"/>
<proteinExistence type="predicted"/>
<evidence type="ECO:0000313" key="2">
    <source>
        <dbReference type="EMBL" id="TBL79777.1"/>
    </source>
</evidence>
<accession>A0A4Q9DSC1</accession>
<evidence type="ECO:0000256" key="1">
    <source>
        <dbReference type="SAM" id="MobiDB-lite"/>
    </source>
</evidence>
<gene>
    <name evidence="2" type="ORF">EYB31_09235</name>
</gene>
<comment type="caution">
    <text evidence="2">The sequence shown here is derived from an EMBL/GenBank/DDBJ whole genome shotgun (WGS) entry which is preliminary data.</text>
</comment>
<dbReference type="RefSeq" id="WP_131013022.1">
    <property type="nucleotide sequence ID" value="NZ_SIRE01000006.1"/>
</dbReference>
<feature type="compositionally biased region" description="Polar residues" evidence="1">
    <location>
        <begin position="108"/>
        <end position="118"/>
    </location>
</feature>
<organism evidence="2 3">
    <name type="scientific">Paenibacillus thalictri</name>
    <dbReference type="NCBI Taxonomy" id="2527873"/>
    <lineage>
        <taxon>Bacteria</taxon>
        <taxon>Bacillati</taxon>
        <taxon>Bacillota</taxon>
        <taxon>Bacilli</taxon>
        <taxon>Bacillales</taxon>
        <taxon>Paenibacillaceae</taxon>
        <taxon>Paenibacillus</taxon>
    </lineage>
</organism>
<reference evidence="2 3" key="1">
    <citation type="submission" date="2019-02" db="EMBL/GenBank/DDBJ databases">
        <title>Paenibacillus sp. nov., isolated from surface-sterilized tissue of Thalictrum simplex L.</title>
        <authorList>
            <person name="Tuo L."/>
        </authorList>
    </citation>
    <scope>NUCLEOTIDE SEQUENCE [LARGE SCALE GENOMIC DNA]</scope>
    <source>
        <strain evidence="2 3">N2SHLJ1</strain>
    </source>
</reference>
<sequence>MKMGAFVVGGLLGATAVVAFQKYRGSMMAMSSTSDSFGKIVEKGMHMVSKNKAENYKSAAASGDAKTNFSSADSKSSKSGGSDFSEVEKIVKQDPSVKQQVDEILSENAHSSSSYQSH</sequence>
<dbReference type="AlphaFoldDB" id="A0A4Q9DSC1"/>
<evidence type="ECO:0000313" key="3">
    <source>
        <dbReference type="Proteomes" id="UP000293142"/>
    </source>
</evidence>